<gene>
    <name evidence="1" type="ORF">JOE61_002830</name>
</gene>
<name>A0ABS2MCW2_9ACTN</name>
<dbReference type="Gene3D" id="3.10.490.10">
    <property type="entry name" value="Gamma-glutamyl cyclotransferase-like"/>
    <property type="match status" value="1"/>
</dbReference>
<accession>A0ABS2MCW2</accession>
<dbReference type="Proteomes" id="UP000732378">
    <property type="component" value="Unassembled WGS sequence"/>
</dbReference>
<evidence type="ECO:0000313" key="2">
    <source>
        <dbReference type="Proteomes" id="UP000732378"/>
    </source>
</evidence>
<comment type="caution">
    <text evidence="1">The sequence shown here is derived from an EMBL/GenBank/DDBJ whole genome shotgun (WGS) entry which is preliminary data.</text>
</comment>
<protein>
    <recommendedName>
        <fullName evidence="3">Histone deacetylase</fullName>
    </recommendedName>
</protein>
<evidence type="ECO:0000313" key="1">
    <source>
        <dbReference type="EMBL" id="MBM7509016.1"/>
    </source>
</evidence>
<organism evidence="1 2">
    <name type="scientific">Nocardioides salarius</name>
    <dbReference type="NCBI Taxonomy" id="374513"/>
    <lineage>
        <taxon>Bacteria</taxon>
        <taxon>Bacillati</taxon>
        <taxon>Actinomycetota</taxon>
        <taxon>Actinomycetes</taxon>
        <taxon>Propionibacteriales</taxon>
        <taxon>Nocardioidaceae</taxon>
        <taxon>Nocardioides</taxon>
    </lineage>
</organism>
<dbReference type="EMBL" id="JAFBBZ010000001">
    <property type="protein sequence ID" value="MBM7509016.1"/>
    <property type="molecule type" value="Genomic_DNA"/>
</dbReference>
<keyword evidence="2" id="KW-1185">Reference proteome</keyword>
<proteinExistence type="predicted"/>
<sequence length="194" mass="20660">MTHVWYVAYGSNLSLDRLTCYVEGGCPPGGTRAHPGARDRTPPLRSIPVDLPGTTYFAGRSAQWGGAVAFYDHATPGRTAARGYLVSAGQFADIAAQEMHRDPRADDPLEQLVLTPLPDGRHEVGPGGYETVVDVGRHDGAPMLTFTAPHTAATAERSRPSAAYLATMARGLGEAHGWEEPVAHDYLAGLQNLA</sequence>
<reference evidence="1 2" key="1">
    <citation type="submission" date="2021-01" db="EMBL/GenBank/DDBJ databases">
        <title>Sequencing the genomes of 1000 actinobacteria strains.</title>
        <authorList>
            <person name="Klenk H.-P."/>
        </authorList>
    </citation>
    <scope>NUCLEOTIDE SEQUENCE [LARGE SCALE GENOMIC DNA]</scope>
    <source>
        <strain evidence="1 2">DSM 18239</strain>
    </source>
</reference>
<evidence type="ECO:0008006" key="3">
    <source>
        <dbReference type="Google" id="ProtNLM"/>
    </source>
</evidence>
<dbReference type="RefSeq" id="WP_227491585.1">
    <property type="nucleotide sequence ID" value="NZ_JACDTV010000005.1"/>
</dbReference>